<protein>
    <recommendedName>
        <fullName evidence="10">Gustatory receptor</fullName>
    </recommendedName>
</protein>
<evidence type="ECO:0000256" key="2">
    <source>
        <dbReference type="ARBA" id="ARBA00022692"/>
    </source>
</evidence>
<feature type="transmembrane region" description="Helical" evidence="7">
    <location>
        <begin position="276"/>
        <end position="297"/>
    </location>
</feature>
<keyword evidence="6" id="KW-0175">Coiled coil</keyword>
<comment type="subcellular location">
    <subcellularLocation>
        <location evidence="1">Membrane</location>
        <topology evidence="1">Multi-pass membrane protein</topology>
    </subcellularLocation>
</comment>
<keyword evidence="4 7" id="KW-0472">Membrane</keyword>
<dbReference type="GO" id="GO:0051606">
    <property type="term" value="P:detection of stimulus"/>
    <property type="evidence" value="ECO:0007669"/>
    <property type="project" value="UniProtKB-ARBA"/>
</dbReference>
<organism evidence="8 9">
    <name type="scientific">Mytilus coruscus</name>
    <name type="common">Sea mussel</name>
    <dbReference type="NCBI Taxonomy" id="42192"/>
    <lineage>
        <taxon>Eukaryota</taxon>
        <taxon>Metazoa</taxon>
        <taxon>Spiralia</taxon>
        <taxon>Lophotrochozoa</taxon>
        <taxon>Mollusca</taxon>
        <taxon>Bivalvia</taxon>
        <taxon>Autobranchia</taxon>
        <taxon>Pteriomorphia</taxon>
        <taxon>Mytilida</taxon>
        <taxon>Mytiloidea</taxon>
        <taxon>Mytilidae</taxon>
        <taxon>Mytilinae</taxon>
        <taxon>Mytilus</taxon>
    </lineage>
</organism>
<dbReference type="GO" id="GO:0050909">
    <property type="term" value="P:sensory perception of taste"/>
    <property type="evidence" value="ECO:0007669"/>
    <property type="project" value="InterPro"/>
</dbReference>
<evidence type="ECO:0000256" key="7">
    <source>
        <dbReference type="SAM" id="Phobius"/>
    </source>
</evidence>
<dbReference type="Proteomes" id="UP000507470">
    <property type="component" value="Unassembled WGS sequence"/>
</dbReference>
<evidence type="ECO:0000256" key="5">
    <source>
        <dbReference type="ARBA" id="ARBA00023170"/>
    </source>
</evidence>
<dbReference type="AlphaFoldDB" id="A0A6J8D120"/>
<sequence>MRMADMKRRCITVEPACLHERELSECEQDKEIQIDGVLNSYFCFLAIFGIFNPIALSEDQQISHTNTNRILKYVCSFTIFFSSANFFRHLSTYMDVDDFEKGIPKILISLFFVQCMINTFVSNRLSHKKNDMFTFLKNWRKCTLTSYKDRQFLRRMSNLAVIITCALIGGNIVFFGYVSYRVDFFDNVIAPYTRADSLADFLKGVYLLVKVFLSGSWLGICGLEILITLLLGKELRIYIEHLQNRINNKNYDLEDLRQQYTSLCDLIEKANDMFKLYNGSTWVTSIAHILLLLYSLIWFPDTRHNTLVFLAHIFWMVAVTVMLLAIAISCTIVSNLAHKPTHILYVLPLRNVSTEYSLQYSTFLKQLTDPVGISVMNLFIIDKTTFLTLSGMLATYFVVLLQFKQSLEPATSSNSTSLTTA</sequence>
<evidence type="ECO:0008006" key="10">
    <source>
        <dbReference type="Google" id="ProtNLM"/>
    </source>
</evidence>
<dbReference type="Pfam" id="PF08395">
    <property type="entry name" value="7tm_7"/>
    <property type="match status" value="1"/>
</dbReference>
<dbReference type="EMBL" id="CACVKT020006443">
    <property type="protein sequence ID" value="CAC5401549.1"/>
    <property type="molecule type" value="Genomic_DNA"/>
</dbReference>
<feature type="transmembrane region" description="Helical" evidence="7">
    <location>
        <begin position="309"/>
        <end position="333"/>
    </location>
</feature>
<feature type="transmembrane region" description="Helical" evidence="7">
    <location>
        <begin position="70"/>
        <end position="90"/>
    </location>
</feature>
<keyword evidence="3 7" id="KW-1133">Transmembrane helix</keyword>
<feature type="transmembrane region" description="Helical" evidence="7">
    <location>
        <begin position="386"/>
        <end position="403"/>
    </location>
</feature>
<feature type="transmembrane region" description="Helical" evidence="7">
    <location>
        <begin position="102"/>
        <end position="121"/>
    </location>
</feature>
<feature type="transmembrane region" description="Helical" evidence="7">
    <location>
        <begin position="158"/>
        <end position="178"/>
    </location>
</feature>
<dbReference type="GO" id="GO:0038023">
    <property type="term" value="F:signaling receptor activity"/>
    <property type="evidence" value="ECO:0007669"/>
    <property type="project" value="UniProtKB-ARBA"/>
</dbReference>
<evidence type="ECO:0000313" key="8">
    <source>
        <dbReference type="EMBL" id="CAC5401549.1"/>
    </source>
</evidence>
<keyword evidence="5" id="KW-0675">Receptor</keyword>
<feature type="coiled-coil region" evidence="6">
    <location>
        <begin position="239"/>
        <end position="273"/>
    </location>
</feature>
<evidence type="ECO:0000256" key="6">
    <source>
        <dbReference type="SAM" id="Coils"/>
    </source>
</evidence>
<evidence type="ECO:0000256" key="3">
    <source>
        <dbReference type="ARBA" id="ARBA00022989"/>
    </source>
</evidence>
<accession>A0A6J8D120</accession>
<reference evidence="8 9" key="1">
    <citation type="submission" date="2020-06" db="EMBL/GenBank/DDBJ databases">
        <authorList>
            <person name="Li R."/>
            <person name="Bekaert M."/>
        </authorList>
    </citation>
    <scope>NUCLEOTIDE SEQUENCE [LARGE SCALE GENOMIC DNA]</scope>
    <source>
        <strain evidence="9">wild</strain>
    </source>
</reference>
<dbReference type="PANTHER" id="PTHR21421">
    <property type="entry name" value="GUSTATORY RECEPTOR"/>
    <property type="match status" value="1"/>
</dbReference>
<proteinExistence type="predicted"/>
<evidence type="ECO:0000256" key="1">
    <source>
        <dbReference type="ARBA" id="ARBA00004141"/>
    </source>
</evidence>
<gene>
    <name evidence="8" type="ORF">MCOR_35624</name>
</gene>
<dbReference type="InterPro" id="IPR013604">
    <property type="entry name" value="7TM_chemorcpt"/>
</dbReference>
<dbReference type="GO" id="GO:0016020">
    <property type="term" value="C:membrane"/>
    <property type="evidence" value="ECO:0007669"/>
    <property type="project" value="UniProtKB-SubCell"/>
</dbReference>
<dbReference type="PANTHER" id="PTHR21421:SF29">
    <property type="entry name" value="GUSTATORY RECEPTOR 5A FOR TREHALOSE-RELATED"/>
    <property type="match status" value="1"/>
</dbReference>
<dbReference type="OrthoDB" id="6098582at2759"/>
<name>A0A6J8D120_MYTCO</name>
<keyword evidence="2 7" id="KW-0812">Transmembrane</keyword>
<feature type="transmembrane region" description="Helical" evidence="7">
    <location>
        <begin position="205"/>
        <end position="231"/>
    </location>
</feature>
<evidence type="ECO:0000313" key="9">
    <source>
        <dbReference type="Proteomes" id="UP000507470"/>
    </source>
</evidence>
<evidence type="ECO:0000256" key="4">
    <source>
        <dbReference type="ARBA" id="ARBA00023136"/>
    </source>
</evidence>
<keyword evidence="9" id="KW-1185">Reference proteome</keyword>